<dbReference type="InterPro" id="IPR015421">
    <property type="entry name" value="PyrdxlP-dep_Trfase_major"/>
</dbReference>
<dbReference type="EC" id="4.4.1.13" evidence="2"/>
<evidence type="ECO:0000313" key="8">
    <source>
        <dbReference type="Proteomes" id="UP000183995"/>
    </source>
</evidence>
<keyword evidence="3" id="KW-0663">Pyridoxal phosphate</keyword>
<organism evidence="7 8">
    <name type="scientific">Sporobacter termitidis DSM 10068</name>
    <dbReference type="NCBI Taxonomy" id="1123282"/>
    <lineage>
        <taxon>Bacteria</taxon>
        <taxon>Bacillati</taxon>
        <taxon>Bacillota</taxon>
        <taxon>Clostridia</taxon>
        <taxon>Eubacteriales</taxon>
        <taxon>Oscillospiraceae</taxon>
        <taxon>Sporobacter</taxon>
    </lineage>
</organism>
<comment type="cofactor">
    <cofactor evidence="1">
        <name>pyridoxal 5'-phosphate</name>
        <dbReference type="ChEBI" id="CHEBI:597326"/>
    </cofactor>
</comment>
<name>A0A1M5Z2H2_9FIRM</name>
<dbReference type="InterPro" id="IPR015422">
    <property type="entry name" value="PyrdxlP-dep_Trfase_small"/>
</dbReference>
<dbReference type="PANTHER" id="PTHR43525:SF1">
    <property type="entry name" value="PROTEIN MALY"/>
    <property type="match status" value="1"/>
</dbReference>
<proteinExistence type="inferred from homology"/>
<dbReference type="GO" id="GO:0047804">
    <property type="term" value="F:cysteine-S-conjugate beta-lyase activity"/>
    <property type="evidence" value="ECO:0007669"/>
    <property type="project" value="UniProtKB-EC"/>
</dbReference>
<dbReference type="Gene3D" id="3.90.1150.10">
    <property type="entry name" value="Aspartate Aminotransferase, domain 1"/>
    <property type="match status" value="1"/>
</dbReference>
<dbReference type="Proteomes" id="UP000183995">
    <property type="component" value="Unassembled WGS sequence"/>
</dbReference>
<dbReference type="RefSeq" id="WP_073080845.1">
    <property type="nucleotide sequence ID" value="NZ_FQXV01000012.1"/>
</dbReference>
<dbReference type="GO" id="GO:0030170">
    <property type="term" value="F:pyridoxal phosphate binding"/>
    <property type="evidence" value="ECO:0007669"/>
    <property type="project" value="InterPro"/>
</dbReference>
<evidence type="ECO:0000256" key="1">
    <source>
        <dbReference type="ARBA" id="ARBA00001933"/>
    </source>
</evidence>
<dbReference type="Pfam" id="PF00155">
    <property type="entry name" value="Aminotran_1_2"/>
    <property type="match status" value="1"/>
</dbReference>
<reference evidence="7 8" key="1">
    <citation type="submission" date="2016-11" db="EMBL/GenBank/DDBJ databases">
        <authorList>
            <person name="Jaros S."/>
            <person name="Januszkiewicz K."/>
            <person name="Wedrychowicz H."/>
        </authorList>
    </citation>
    <scope>NUCLEOTIDE SEQUENCE [LARGE SCALE GENOMIC DNA]</scope>
    <source>
        <strain evidence="7 8">DSM 10068</strain>
    </source>
</reference>
<dbReference type="PANTHER" id="PTHR43525">
    <property type="entry name" value="PROTEIN MALY"/>
    <property type="match status" value="1"/>
</dbReference>
<evidence type="ECO:0000256" key="5">
    <source>
        <dbReference type="ARBA" id="ARBA00037974"/>
    </source>
</evidence>
<evidence type="ECO:0000256" key="4">
    <source>
        <dbReference type="ARBA" id="ARBA00023239"/>
    </source>
</evidence>
<dbReference type="AlphaFoldDB" id="A0A1M5Z2H2"/>
<gene>
    <name evidence="7" type="ORF">SAMN02745823_03094</name>
</gene>
<dbReference type="CDD" id="cd00609">
    <property type="entry name" value="AAT_like"/>
    <property type="match status" value="1"/>
</dbReference>
<evidence type="ECO:0000256" key="3">
    <source>
        <dbReference type="ARBA" id="ARBA00022898"/>
    </source>
</evidence>
<dbReference type="InterPro" id="IPR015424">
    <property type="entry name" value="PyrdxlP-dep_Trfase"/>
</dbReference>
<evidence type="ECO:0000259" key="6">
    <source>
        <dbReference type="Pfam" id="PF00155"/>
    </source>
</evidence>
<dbReference type="OrthoDB" id="9802872at2"/>
<keyword evidence="8" id="KW-1185">Reference proteome</keyword>
<dbReference type="InterPro" id="IPR051798">
    <property type="entry name" value="Class-II_PLP-Dep_Aminotrans"/>
</dbReference>
<dbReference type="NCBIfam" id="TIGR04350">
    <property type="entry name" value="C_S_lyase_PatB"/>
    <property type="match status" value="1"/>
</dbReference>
<accession>A0A1M5Z2H2</accession>
<protein>
    <recommendedName>
        <fullName evidence="2">cysteine-S-conjugate beta-lyase</fullName>
        <ecNumber evidence="2">4.4.1.13</ecNumber>
    </recommendedName>
</protein>
<dbReference type="InterPro" id="IPR027619">
    <property type="entry name" value="C-S_lyase_PatB-like"/>
</dbReference>
<evidence type="ECO:0000313" key="7">
    <source>
        <dbReference type="EMBL" id="SHI18083.1"/>
    </source>
</evidence>
<keyword evidence="4 7" id="KW-0456">Lyase</keyword>
<dbReference type="InterPro" id="IPR004839">
    <property type="entry name" value="Aminotransferase_I/II_large"/>
</dbReference>
<dbReference type="SUPFAM" id="SSF53383">
    <property type="entry name" value="PLP-dependent transferases"/>
    <property type="match status" value="1"/>
</dbReference>
<dbReference type="Gene3D" id="3.40.640.10">
    <property type="entry name" value="Type I PLP-dependent aspartate aminotransferase-like (Major domain)"/>
    <property type="match status" value="1"/>
</dbReference>
<evidence type="ECO:0000256" key="2">
    <source>
        <dbReference type="ARBA" id="ARBA00012224"/>
    </source>
</evidence>
<dbReference type="EMBL" id="FQXV01000012">
    <property type="protein sequence ID" value="SHI18083.1"/>
    <property type="molecule type" value="Genomic_DNA"/>
</dbReference>
<sequence length="388" mass="44093">MNFDKIIDRRNTDSLKYDFAVKRGKPEGILPLWVADMDFRAPDCVLEALTEKSRHGIFGYSESGEEYFDALKGWFQESHGWEVRPEWLVKTPGVVFAISTAVRALTREGDGVIIQQPVYYPFTESVVKNDRKLVVSELVYSEGRYAIDFEDFERKIKENNVKLFILCSPHNPVGRVWTAEELTRLGDICLRHGVLVVSDEIHADFVYPGHRHIVFSSLKPEFEKLSIICTAPTKTFNLAGLQVSNIFIPDERLRLQFRREIGKTGYSQLGIMGIVACKAAYTCGRNWLEALKSYLNENLGYVHGFLKERLPQVRLIEPEGTYLVWLDFKDLGLDDDALERLIVHKAGLWLDGGLMFGPAGTGFQRINIACPRSVLEKALTQLEKAVNS</sequence>
<feature type="domain" description="Aminotransferase class I/classII large" evidence="6">
    <location>
        <begin position="32"/>
        <end position="381"/>
    </location>
</feature>
<dbReference type="STRING" id="1123282.SAMN02745823_03094"/>
<comment type="similarity">
    <text evidence="5">Belongs to the class-II pyridoxal-phosphate-dependent aminotransferase family. MalY/PatB cystathionine beta-lyase subfamily.</text>
</comment>